<accession>A0A0L6JKP8</accession>
<keyword evidence="2" id="KW-1185">Reference proteome</keyword>
<dbReference type="Proteomes" id="UP000036923">
    <property type="component" value="Unassembled WGS sequence"/>
</dbReference>
<dbReference type="RefSeq" id="WP_154673465.1">
    <property type="nucleotide sequence ID" value="NZ_JQKC01000015.1"/>
</dbReference>
<reference evidence="2" key="1">
    <citation type="submission" date="2015-07" db="EMBL/GenBank/DDBJ databases">
        <title>Near-Complete Genome Sequence of the Cellulolytic Bacterium Bacteroides (Pseudobacteroides) cellulosolvens ATCC 35603.</title>
        <authorList>
            <person name="Dassa B."/>
            <person name="Utturkar S.M."/>
            <person name="Klingeman D.M."/>
            <person name="Hurt R.A."/>
            <person name="Keller M."/>
            <person name="Xu J."/>
            <person name="Reddy Y.H.K."/>
            <person name="Borovok I."/>
            <person name="Grinberg I.R."/>
            <person name="Lamed R."/>
            <person name="Zhivin O."/>
            <person name="Bayer E.A."/>
            <person name="Brown S.D."/>
        </authorList>
    </citation>
    <scope>NUCLEOTIDE SEQUENCE [LARGE SCALE GENOMIC DNA]</scope>
    <source>
        <strain evidence="2">DSM 2933</strain>
    </source>
</reference>
<comment type="caution">
    <text evidence="1">The sequence shown here is derived from an EMBL/GenBank/DDBJ whole genome shotgun (WGS) entry which is preliminary data.</text>
</comment>
<dbReference type="EMBL" id="LGTC01000001">
    <property type="protein sequence ID" value="KNY26359.1"/>
    <property type="molecule type" value="Genomic_DNA"/>
</dbReference>
<sequence>MFKVKEKDSKQLLPIIVYAVRTDKDNYSWFLIYENHKWIWRGSSTYEPWIE</sequence>
<gene>
    <name evidence="1" type="ORF">Bccel_1621</name>
</gene>
<name>A0A0L6JKP8_9FIRM</name>
<proteinExistence type="predicted"/>
<organism evidence="1 2">
    <name type="scientific">Pseudobacteroides cellulosolvens ATCC 35603 = DSM 2933</name>
    <dbReference type="NCBI Taxonomy" id="398512"/>
    <lineage>
        <taxon>Bacteria</taxon>
        <taxon>Bacillati</taxon>
        <taxon>Bacillota</taxon>
        <taxon>Clostridia</taxon>
        <taxon>Eubacteriales</taxon>
        <taxon>Oscillospiraceae</taxon>
        <taxon>Pseudobacteroides</taxon>
    </lineage>
</organism>
<dbReference type="STRING" id="398512.Bccel_1621"/>
<evidence type="ECO:0000313" key="1">
    <source>
        <dbReference type="EMBL" id="KNY26359.1"/>
    </source>
</evidence>
<evidence type="ECO:0000313" key="2">
    <source>
        <dbReference type="Proteomes" id="UP000036923"/>
    </source>
</evidence>
<dbReference type="AlphaFoldDB" id="A0A0L6JKP8"/>
<protein>
    <submittedName>
        <fullName evidence="1">Uncharacterized protein</fullName>
    </submittedName>
</protein>